<feature type="signal peptide" evidence="2">
    <location>
        <begin position="1"/>
        <end position="23"/>
    </location>
</feature>
<proteinExistence type="predicted"/>
<keyword evidence="5" id="KW-1185">Reference proteome</keyword>
<comment type="caution">
    <text evidence="4">The sequence shown here is derived from an EMBL/GenBank/DDBJ whole genome shotgun (WGS) entry which is preliminary data.</text>
</comment>
<feature type="chain" id="PRO_5022988499" evidence="2">
    <location>
        <begin position="24"/>
        <end position="188"/>
    </location>
</feature>
<gene>
    <name evidence="4" type="ORF">FV139_05455</name>
</gene>
<evidence type="ECO:0000259" key="3">
    <source>
        <dbReference type="Pfam" id="PF13505"/>
    </source>
</evidence>
<dbReference type="Pfam" id="PF13505">
    <property type="entry name" value="OMP_b-brl"/>
    <property type="match status" value="1"/>
</dbReference>
<evidence type="ECO:0000256" key="2">
    <source>
        <dbReference type="SAM" id="SignalP"/>
    </source>
</evidence>
<protein>
    <submittedName>
        <fullName evidence="4">Porin family protein</fullName>
    </submittedName>
</protein>
<dbReference type="InterPro" id="IPR011250">
    <property type="entry name" value="OMP/PagP_B-barrel"/>
</dbReference>
<dbReference type="SUPFAM" id="SSF56925">
    <property type="entry name" value="OMPA-like"/>
    <property type="match status" value="1"/>
</dbReference>
<name>A0A5C9A394_9GAMM</name>
<accession>A0A5C9A394</accession>
<dbReference type="Gene3D" id="2.40.160.20">
    <property type="match status" value="1"/>
</dbReference>
<dbReference type="AlphaFoldDB" id="A0A5C9A394"/>
<keyword evidence="1 2" id="KW-0732">Signal</keyword>
<dbReference type="EMBL" id="VRZA01000002">
    <property type="protein sequence ID" value="TXS95343.1"/>
    <property type="molecule type" value="Genomic_DNA"/>
</dbReference>
<reference evidence="4 5" key="1">
    <citation type="submission" date="2019-08" db="EMBL/GenBank/DDBJ databases">
        <title>Parahaliea maris sp. nov., isolated from the surface seawater.</title>
        <authorList>
            <person name="Liu Y."/>
        </authorList>
    </citation>
    <scope>NUCLEOTIDE SEQUENCE [LARGE SCALE GENOMIC DNA]</scope>
    <source>
        <strain evidence="4 5">HSLHS9</strain>
    </source>
</reference>
<evidence type="ECO:0000313" key="4">
    <source>
        <dbReference type="EMBL" id="TXS95343.1"/>
    </source>
</evidence>
<dbReference type="InterPro" id="IPR027385">
    <property type="entry name" value="Beta-barrel_OMP"/>
</dbReference>
<organism evidence="4 5">
    <name type="scientific">Parahaliea maris</name>
    <dbReference type="NCBI Taxonomy" id="2716870"/>
    <lineage>
        <taxon>Bacteria</taxon>
        <taxon>Pseudomonadati</taxon>
        <taxon>Pseudomonadota</taxon>
        <taxon>Gammaproteobacteria</taxon>
        <taxon>Cellvibrionales</taxon>
        <taxon>Halieaceae</taxon>
        <taxon>Parahaliea</taxon>
    </lineage>
</organism>
<evidence type="ECO:0000256" key="1">
    <source>
        <dbReference type="ARBA" id="ARBA00022729"/>
    </source>
</evidence>
<sequence>MKTGFGLVLAGVMAVLAAGQAVAEDTGFYVGGSVGWAYLAGEGTDRIEDQDFDFSDDDVGYKVYAGWQILPFLGIEGGYVDFGEVEDTTPLTRTRIATDGWDAFVVGNLPLGFIDLFAKVGVIAFDSDLDFNGTNISFDDSESGTEGAYGVGAALELGSFAVRGEWEYFDIDGLDDLSLWSVGLTYQF</sequence>
<evidence type="ECO:0000313" key="5">
    <source>
        <dbReference type="Proteomes" id="UP000321039"/>
    </source>
</evidence>
<feature type="domain" description="Outer membrane protein beta-barrel" evidence="3">
    <location>
        <begin position="9"/>
        <end position="188"/>
    </location>
</feature>
<dbReference type="RefSeq" id="WP_148067254.1">
    <property type="nucleotide sequence ID" value="NZ_VRZA01000002.1"/>
</dbReference>
<dbReference type="Proteomes" id="UP000321039">
    <property type="component" value="Unassembled WGS sequence"/>
</dbReference>